<keyword evidence="3" id="KW-0012">Acyltransferase</keyword>
<evidence type="ECO:0000313" key="5">
    <source>
        <dbReference type="Proteomes" id="UP000491181"/>
    </source>
</evidence>
<comment type="caution">
    <text evidence="4">The sequence shown here is derived from an EMBL/GenBank/DDBJ whole genome shotgun (WGS) entry which is preliminary data.</text>
</comment>
<proteinExistence type="predicted"/>
<accession>A0A7I9ZXK9</accession>
<evidence type="ECO:0000256" key="2">
    <source>
        <dbReference type="ARBA" id="ARBA00022679"/>
    </source>
</evidence>
<reference evidence="4 5" key="1">
    <citation type="journal article" date="2020" name="Microbiome">
        <title>Single-cell genomics of uncultured bacteria reveals dietary fiber responders in the mouse gut microbiota.</title>
        <authorList>
            <person name="Chijiiwa R."/>
            <person name="Hosokawa M."/>
            <person name="Kogawa M."/>
            <person name="Nishikawa Y."/>
            <person name="Ide K."/>
            <person name="Sakanashi C."/>
            <person name="Takahashi K."/>
            <person name="Takeyama H."/>
        </authorList>
    </citation>
    <scope>NUCLEOTIDE SEQUENCE [LARGE SCALE GENOMIC DNA]</scope>
    <source>
        <strain evidence="4">IMSAGC_001</strain>
    </source>
</reference>
<dbReference type="PANTHER" id="PTHR36449:SF1">
    <property type="entry name" value="ACETYLTRANSFERASE"/>
    <property type="match status" value="1"/>
</dbReference>
<dbReference type="PANTHER" id="PTHR36449">
    <property type="entry name" value="ACETYLTRANSFERASE-RELATED"/>
    <property type="match status" value="1"/>
</dbReference>
<evidence type="ECO:0000256" key="1">
    <source>
        <dbReference type="ARBA" id="ARBA00022649"/>
    </source>
</evidence>
<protein>
    <recommendedName>
        <fullName evidence="6">N-acetyltransferase</fullName>
    </recommendedName>
</protein>
<evidence type="ECO:0000256" key="3">
    <source>
        <dbReference type="ARBA" id="ARBA00023315"/>
    </source>
</evidence>
<dbReference type="SUPFAM" id="SSF55729">
    <property type="entry name" value="Acyl-CoA N-acyltransferases (Nat)"/>
    <property type="match status" value="1"/>
</dbReference>
<keyword evidence="1" id="KW-1277">Toxin-antitoxin system</keyword>
<keyword evidence="2" id="KW-0808">Transferase</keyword>
<dbReference type="Proteomes" id="UP000491181">
    <property type="component" value="Unassembled WGS sequence"/>
</dbReference>
<gene>
    <name evidence="4" type="ORF">IMSAGC001_00027</name>
</gene>
<dbReference type="GO" id="GO:0016746">
    <property type="term" value="F:acyltransferase activity"/>
    <property type="evidence" value="ECO:0007669"/>
    <property type="project" value="UniProtKB-KW"/>
</dbReference>
<dbReference type="InterPro" id="IPR016181">
    <property type="entry name" value="Acyl_CoA_acyltransferase"/>
</dbReference>
<sequence>MSFLLDYCTFQELTPELVEECENFTCQKDKDIEQFFLNEYAEYAKQLLGKSYCFVKDEDGKRKIACAFTVANSSIKVDNLPNKKRNKLNRKIPHAKRRSQYPAVLVGQLAVFDEFKGLHIGDEVMDFIKAWFIDPLNKTGCRYIIVDAVNHEKVIDYYNNNGFNFIFSSDQEEIKYMTHSADKISFWRKMQYSIFPHKNPNNIFRKTRLMFFDLIVLYSKA</sequence>
<evidence type="ECO:0008006" key="6">
    <source>
        <dbReference type="Google" id="ProtNLM"/>
    </source>
</evidence>
<organism evidence="4 5">
    <name type="scientific">Bacteroides acidifaciens</name>
    <dbReference type="NCBI Taxonomy" id="85831"/>
    <lineage>
        <taxon>Bacteria</taxon>
        <taxon>Pseudomonadati</taxon>
        <taxon>Bacteroidota</taxon>
        <taxon>Bacteroidia</taxon>
        <taxon>Bacteroidales</taxon>
        <taxon>Bacteroidaceae</taxon>
        <taxon>Bacteroides</taxon>
    </lineage>
</organism>
<name>A0A7I9ZXK9_9BACE</name>
<dbReference type="EMBL" id="BLLS01000001">
    <property type="protein sequence ID" value="GFH84632.1"/>
    <property type="molecule type" value="Genomic_DNA"/>
</dbReference>
<evidence type="ECO:0000313" key="4">
    <source>
        <dbReference type="EMBL" id="GFH84632.1"/>
    </source>
</evidence>
<dbReference type="Gene3D" id="3.40.630.30">
    <property type="match status" value="1"/>
</dbReference>
<dbReference type="RefSeq" id="WP_172503402.1">
    <property type="nucleotide sequence ID" value="NZ_BLLS01000001.1"/>
</dbReference>
<dbReference type="AlphaFoldDB" id="A0A7I9ZXK9"/>